<dbReference type="AlphaFoldDB" id="A0A5E4PM69"/>
<evidence type="ECO:0000313" key="2">
    <source>
        <dbReference type="Proteomes" id="UP000324832"/>
    </source>
</evidence>
<gene>
    <name evidence="1" type="ORF">LSINAPIS_LOCUS607</name>
</gene>
<evidence type="ECO:0000313" key="1">
    <source>
        <dbReference type="EMBL" id="VVC86868.1"/>
    </source>
</evidence>
<keyword evidence="2" id="KW-1185">Reference proteome</keyword>
<dbReference type="EMBL" id="FZQP02000033">
    <property type="protein sequence ID" value="VVC86868.1"/>
    <property type="molecule type" value="Genomic_DNA"/>
</dbReference>
<dbReference type="Proteomes" id="UP000324832">
    <property type="component" value="Unassembled WGS sequence"/>
</dbReference>
<protein>
    <submittedName>
        <fullName evidence="1">Uncharacterized protein</fullName>
    </submittedName>
</protein>
<name>A0A5E4PM69_9NEOP</name>
<sequence length="201" mass="22870">MHDNLEMKSRRKILMFHGVPEAKEENVTRELIKIIKDHLQFDISKDDIRRCHRMGRVDEKPRPIIIKFQNLERKDQVWTKKSGFKGTFITISKFLTRRRREVFLVARKCFGISKCWTTHDLIIVIGPDGSQHHVECTKDVEAIYTAKDIVGPSSHGSSNANTKKAISIEPSVTQIQVISGNSPVVSISGNSGSMKLGIWVF</sequence>
<organism evidence="1 2">
    <name type="scientific">Leptidea sinapis</name>
    <dbReference type="NCBI Taxonomy" id="189913"/>
    <lineage>
        <taxon>Eukaryota</taxon>
        <taxon>Metazoa</taxon>
        <taxon>Ecdysozoa</taxon>
        <taxon>Arthropoda</taxon>
        <taxon>Hexapoda</taxon>
        <taxon>Insecta</taxon>
        <taxon>Pterygota</taxon>
        <taxon>Neoptera</taxon>
        <taxon>Endopterygota</taxon>
        <taxon>Lepidoptera</taxon>
        <taxon>Glossata</taxon>
        <taxon>Ditrysia</taxon>
        <taxon>Papilionoidea</taxon>
        <taxon>Pieridae</taxon>
        <taxon>Dismorphiinae</taxon>
        <taxon>Leptidea</taxon>
    </lineage>
</organism>
<dbReference type="Gene3D" id="3.30.70.1820">
    <property type="entry name" value="L1 transposable element, RRM domain"/>
    <property type="match status" value="1"/>
</dbReference>
<accession>A0A5E4PM69</accession>
<proteinExistence type="predicted"/>
<reference evidence="1 2" key="1">
    <citation type="submission" date="2017-07" db="EMBL/GenBank/DDBJ databases">
        <authorList>
            <person name="Talla V."/>
            <person name="Backstrom N."/>
        </authorList>
    </citation>
    <scope>NUCLEOTIDE SEQUENCE [LARGE SCALE GENOMIC DNA]</scope>
</reference>